<dbReference type="Pfam" id="PF23731">
    <property type="entry name" value="ARM_ECM29_C"/>
    <property type="match status" value="1"/>
</dbReference>
<name>A0ABR4N051_9FUNG</name>
<evidence type="ECO:0000259" key="6">
    <source>
        <dbReference type="Pfam" id="PF13001"/>
    </source>
</evidence>
<evidence type="ECO:0000313" key="11">
    <source>
        <dbReference type="Proteomes" id="UP001527925"/>
    </source>
</evidence>
<dbReference type="Gene3D" id="1.25.10.10">
    <property type="entry name" value="Leucine-rich Repeat Variant"/>
    <property type="match status" value="3"/>
</dbReference>
<proteinExistence type="predicted"/>
<evidence type="ECO:0000256" key="5">
    <source>
        <dbReference type="SAM" id="MobiDB-lite"/>
    </source>
</evidence>
<evidence type="ECO:0000259" key="9">
    <source>
        <dbReference type="Pfam" id="PF24492"/>
    </source>
</evidence>
<protein>
    <submittedName>
        <fullName evidence="10">Proteasome component M29</fullName>
    </submittedName>
</protein>
<sequence>MAAKELDLLENVELRLALADTDDKFQRTIGNFLGPVLLKLDSPHEPVRQKVIGMCNHVNKRLKSSPDIQVPVEALVKLFTAPTASALLRNFALIFIELGFARLPDEEAAKALPGLLSGVAAKPASQRAVVLSIALPILVKYKPRLVPGASKTVEDPFEFEKNPSDLKFLLECFLDVALYAVPSTRPPTALTISAAEPAPTSLDVVPPGLSKAAVNLITNGLKAPWARSSQDLRDLKIRLVHFVMSESLVPQKLFVLEKFLIYLVCSCDVSSEVQSAGDDGLKRYAKPDFENDQVVLRLYALFLGTPPKTAAGPTPPDLIRSGATPLLGQRIIEFLLRSVRAANQFPQMIQVAFGALAGKLSPRQPLNPQASPKLCRAGISFVQWIARITETAKITPVAPVLLARLLKLISEPDLPGNENDSLRGFCYEAVGLLSKRLPALFKKDMSILVDFFTAVSAEARNVRMSVQDALSNMIPAYKEVVEDEEKRKEIEAILLAKVDKAEHHARYVAVKYAVQLFPFSSAFGRYVCILASADSKLEVREEAKKGLRFPETPLVGADEAQEAEITSKWRQTLPTVNDVVSLFFEQSKRHRSAGGAASGATKAVLNMTVDTYTHMLEFIRQLIVLTADPRARVSEIGAVDDPAGIALPQTRERLSALLQRMWDAEQGQEAAMDVDGGAKPAMTGLRGYVYFIEQALKSGSADGVLQHTASSLLLELISLGPLSLSLSYADKADWIKSFLSTVKSETRDAMAHVLGIVATSGLAQPERLAQLKSLLAELHVASKNEAKTASDLRHGAILGLGYILGRIKYRHPADHGALLPPAESSAFIESIAAALTNEHPFLVIASCRALAEAGRYGSLGLVEGATWSDKSLYTKLCDLVKSARDAKAQEAAIFALGHIALGTPELAPELETFVLTLPSILSKHPEMHFNVGDSICTALFGFTATHMLEFLDVTGAAFPPASPAPGQARAASTPDPARGVAFLGKMLELLRPGGPAVTRKAVCIWLLCVTKYCAASGAVKARALDIHAAFSGLLADRDEFTQEVASKGIGLVYDFGDQSVKDELVRSLVSTFTEGRRLAPQSVTGDTQLFDNQSLGATPDGGSITTYQSILSLAADMNQPDLVYKFMSLASHNAIWNSRRGASMGFGLIAAQAERELQPHLPKLIPRLYRYQFDPNQKVAESMRNIWRTLIKEPKKAIDANLDVIVKDLLQSMGDRTWRTREAACTALADFLGGRQIAEIEPYLQEMWNMCFRALDDIKETVRNAAFVACKALTNMTVRYCDPANVSATQGQKVMDIMVPFLLTKGLGSMAEEVRKFSLATVLRLCRTGGVLLKPHVTELVCTLIESLSSLEPQVMNYLSFHADKYNVTQEQLDTSRLSAARNSPMMDAVEQCVGQIDAEVLEQLVPRLVVLIRKGVGLPTRAGTARFVYLLVQRVPVIFRPHADSVLKALSGAVQDRSPVVRKTFAAAMGHASKLATDAAVARLIAHLRKGYLEGDADDEEAKSVAGMTLLEMSRSAPDKLRQMERDVLPLAFVGARDGSEAIAAVWKQVWEENTAGATGAAKLWAAEILDLCDTLLRESPSWPVKRQVGKAIADLAKTLDGFFEPYMPKVLPLLIGALAGRTWDGKEAVLEGLARSAVAGQRWLLHEGSSHLDEIEKVMIREAKKNNKPYRRLAIEYLGLVYDALEIGQFGDVAEYLIDVAIEADKGDADGSAMDVDDHREKPLNLAIQANAFKAIGLCFPRTRAQQEKHAQSVLEVLAKNLDGNVWNVRMAVLEAAASIFDKIATDPVPVGTETLSTVFDGLFVSLEDGKYTAIREKASKVLLAAVKRLDGTAALTADLKESMVIRIDDHAQKENVAAIEFTLKETRGLLSGMPPSTETLVADETRPAVVVAAVSPPDSSAPHMGPMQSIAGPATAAAASRAWSVSPSLASSGSLGWPSIAGHPQSPGRAARGPSDAHSSVSAPSAVGRLGRHPHDLRHDNDRAARGRHRHDAQHHHSQDQHKQHYHHQQHHHHSWQHPFHAHSDGTNQIVFAGSIISVSAYKDKHPISRWFHTPAKANRCGMWTRKTPIHLEIGTALISEYVLLGDGLRGHLIYAMPTRDAAFALIQTARGKRCRFLLKNIAAADEPPRVFEGGTPVA</sequence>
<dbReference type="InterPro" id="IPR011989">
    <property type="entry name" value="ARM-like"/>
</dbReference>
<dbReference type="PANTHER" id="PTHR23346">
    <property type="entry name" value="TRANSLATIONAL ACTIVATOR GCN1-RELATED"/>
    <property type="match status" value="1"/>
</dbReference>
<dbReference type="Pfam" id="PF23702">
    <property type="entry name" value="ARM_ECM29"/>
    <property type="match status" value="1"/>
</dbReference>
<comment type="caution">
    <text evidence="10">The sequence shown here is derived from an EMBL/GenBank/DDBJ whole genome shotgun (WGS) entry which is preliminary data.</text>
</comment>
<keyword evidence="4 10" id="KW-0647">Proteasome</keyword>
<feature type="domain" description="Stalled ribosome sensor GCN1-like HEAT repeats region" evidence="7">
    <location>
        <begin position="1149"/>
        <end position="1275"/>
    </location>
</feature>
<gene>
    <name evidence="10" type="primary">ECM29_2</name>
    <name evidence="10" type="ORF">HK105_207567</name>
</gene>
<dbReference type="Pfam" id="PF24492">
    <property type="entry name" value="HEAT_ECM29"/>
    <property type="match status" value="1"/>
</dbReference>
<accession>A0ABR4N051</accession>
<reference evidence="10 11" key="1">
    <citation type="submission" date="2023-09" db="EMBL/GenBank/DDBJ databases">
        <title>Pangenome analysis of Batrachochytrium dendrobatidis and related Chytrids.</title>
        <authorList>
            <person name="Yacoub M.N."/>
            <person name="Stajich J.E."/>
            <person name="James T.Y."/>
        </authorList>
    </citation>
    <scope>NUCLEOTIDE SEQUENCE [LARGE SCALE GENOMIC DNA]</scope>
    <source>
        <strain evidence="10 11">JEL0888</strain>
    </source>
</reference>
<feature type="compositionally biased region" description="Basic and acidic residues" evidence="5">
    <location>
        <begin position="1976"/>
        <end position="1988"/>
    </location>
</feature>
<feature type="domain" description="Proteasome component Ecm29 N-terminal" evidence="6">
    <location>
        <begin position="9"/>
        <end position="531"/>
    </location>
</feature>
<dbReference type="Proteomes" id="UP001527925">
    <property type="component" value="Unassembled WGS sequence"/>
</dbReference>
<evidence type="ECO:0000256" key="3">
    <source>
        <dbReference type="ARBA" id="ARBA00022737"/>
    </source>
</evidence>
<keyword evidence="3" id="KW-0677">Repeat</keyword>
<dbReference type="Pfam" id="PF13001">
    <property type="entry name" value="ECM29_N"/>
    <property type="match status" value="1"/>
</dbReference>
<dbReference type="EMBL" id="JADGIZ020000055">
    <property type="protein sequence ID" value="KAL2912896.1"/>
    <property type="molecule type" value="Genomic_DNA"/>
</dbReference>
<dbReference type="InterPro" id="IPR055444">
    <property type="entry name" value="ARM_ECM29"/>
</dbReference>
<feature type="domain" description="ECM29 ARM-like repeats" evidence="8">
    <location>
        <begin position="710"/>
        <end position="852"/>
    </location>
</feature>
<keyword evidence="2" id="KW-0963">Cytoplasm</keyword>
<dbReference type="Pfam" id="PF23271">
    <property type="entry name" value="HEAT_GCN1"/>
    <property type="match status" value="1"/>
</dbReference>
<evidence type="ECO:0000259" key="7">
    <source>
        <dbReference type="Pfam" id="PF23271"/>
    </source>
</evidence>
<evidence type="ECO:0000256" key="4">
    <source>
        <dbReference type="ARBA" id="ARBA00022942"/>
    </source>
</evidence>
<evidence type="ECO:0000256" key="2">
    <source>
        <dbReference type="ARBA" id="ARBA00022490"/>
    </source>
</evidence>
<dbReference type="GO" id="GO:0000502">
    <property type="term" value="C:proteasome complex"/>
    <property type="evidence" value="ECO:0007669"/>
    <property type="project" value="UniProtKB-KW"/>
</dbReference>
<feature type="compositionally biased region" description="Basic residues" evidence="5">
    <location>
        <begin position="2007"/>
        <end position="2019"/>
    </location>
</feature>
<dbReference type="SUPFAM" id="SSF48371">
    <property type="entry name" value="ARM repeat"/>
    <property type="match status" value="2"/>
</dbReference>
<organism evidence="10 11">
    <name type="scientific">Polyrhizophydium stewartii</name>
    <dbReference type="NCBI Taxonomy" id="2732419"/>
    <lineage>
        <taxon>Eukaryota</taxon>
        <taxon>Fungi</taxon>
        <taxon>Fungi incertae sedis</taxon>
        <taxon>Chytridiomycota</taxon>
        <taxon>Chytridiomycota incertae sedis</taxon>
        <taxon>Chytridiomycetes</taxon>
        <taxon>Rhizophydiales</taxon>
        <taxon>Rhizophydiales incertae sedis</taxon>
        <taxon>Polyrhizophydium</taxon>
    </lineage>
</organism>
<dbReference type="InterPro" id="IPR055443">
    <property type="entry name" value="HEAT_ECM29"/>
</dbReference>
<dbReference type="PANTHER" id="PTHR23346:SF19">
    <property type="entry name" value="PROTEASOME ADAPTER AND SCAFFOLD PROTEIN ECM29"/>
    <property type="match status" value="1"/>
</dbReference>
<dbReference type="InterPro" id="IPR057546">
    <property type="entry name" value="HEAT_GCN1"/>
</dbReference>
<feature type="region of interest" description="Disordered" evidence="5">
    <location>
        <begin position="1939"/>
        <end position="2025"/>
    </location>
</feature>
<evidence type="ECO:0000259" key="8">
    <source>
        <dbReference type="Pfam" id="PF23702"/>
    </source>
</evidence>
<comment type="subcellular location">
    <subcellularLocation>
        <location evidence="1">Cytoplasm</location>
    </subcellularLocation>
</comment>
<evidence type="ECO:0000313" key="10">
    <source>
        <dbReference type="EMBL" id="KAL2912896.1"/>
    </source>
</evidence>
<keyword evidence="11" id="KW-1185">Reference proteome</keyword>
<feature type="domain" description="Proteasome adapter and scaffold protein ECM29 HEAT-repeat" evidence="9">
    <location>
        <begin position="1333"/>
        <end position="1493"/>
    </location>
</feature>
<dbReference type="InterPro" id="IPR016024">
    <property type="entry name" value="ARM-type_fold"/>
</dbReference>
<evidence type="ECO:0000256" key="1">
    <source>
        <dbReference type="ARBA" id="ARBA00004496"/>
    </source>
</evidence>
<dbReference type="InterPro" id="IPR024372">
    <property type="entry name" value="Ecm29_N"/>
</dbReference>